<comment type="caution">
    <text evidence="1">The sequence shown here is derived from an EMBL/GenBank/DDBJ whole genome shotgun (WGS) entry which is preliminary data.</text>
</comment>
<evidence type="ECO:0000313" key="1">
    <source>
        <dbReference type="EMBL" id="CAK9102551.1"/>
    </source>
</evidence>
<dbReference type="EMBL" id="CAXAMN010026365">
    <property type="protein sequence ID" value="CAK9102551.1"/>
    <property type="molecule type" value="Genomic_DNA"/>
</dbReference>
<protein>
    <submittedName>
        <fullName evidence="1">Uncharacterized protein</fullName>
    </submittedName>
</protein>
<gene>
    <name evidence="1" type="ORF">CCMP2556_LOCUS48252</name>
</gene>
<name>A0ABP0RTJ0_9DINO</name>
<dbReference type="Proteomes" id="UP001642484">
    <property type="component" value="Unassembled WGS sequence"/>
</dbReference>
<evidence type="ECO:0000313" key="2">
    <source>
        <dbReference type="Proteomes" id="UP001642484"/>
    </source>
</evidence>
<organism evidence="1 2">
    <name type="scientific">Durusdinium trenchii</name>
    <dbReference type="NCBI Taxonomy" id="1381693"/>
    <lineage>
        <taxon>Eukaryota</taxon>
        <taxon>Sar</taxon>
        <taxon>Alveolata</taxon>
        <taxon>Dinophyceae</taxon>
        <taxon>Suessiales</taxon>
        <taxon>Symbiodiniaceae</taxon>
        <taxon>Durusdinium</taxon>
    </lineage>
</organism>
<sequence>MFSRAEGLISHVSPRLLNLTHPGDASEVEILHFGLPLLQRMAGRDLVNSKICPEGAHGLAAMATERQIAPQDETLSLLFQRKHAACNVADGPLLVKVEMADSHGLCSPFWLSGSVLNGQLSLDTPSDMLQRCYSLWSRHKSRT</sequence>
<accession>A0ABP0RTJ0</accession>
<keyword evidence="2" id="KW-1185">Reference proteome</keyword>
<proteinExistence type="predicted"/>
<reference evidence="1 2" key="1">
    <citation type="submission" date="2024-02" db="EMBL/GenBank/DDBJ databases">
        <authorList>
            <person name="Chen Y."/>
            <person name="Shah S."/>
            <person name="Dougan E. K."/>
            <person name="Thang M."/>
            <person name="Chan C."/>
        </authorList>
    </citation>
    <scope>NUCLEOTIDE SEQUENCE [LARGE SCALE GENOMIC DNA]</scope>
</reference>